<dbReference type="EMBL" id="JBHTHZ010000003">
    <property type="protein sequence ID" value="MFD0793440.1"/>
    <property type="molecule type" value="Genomic_DNA"/>
</dbReference>
<gene>
    <name evidence="11" type="ORF">ACFQZX_07405</name>
</gene>
<keyword evidence="6 7" id="KW-0472">Membrane</keyword>
<feature type="transmembrane region" description="Helical" evidence="7">
    <location>
        <begin position="91"/>
        <end position="110"/>
    </location>
</feature>
<dbReference type="InterPro" id="IPR049142">
    <property type="entry name" value="MS_channel_1st"/>
</dbReference>
<evidence type="ECO:0000259" key="9">
    <source>
        <dbReference type="Pfam" id="PF21082"/>
    </source>
</evidence>
<dbReference type="InterPro" id="IPR006685">
    <property type="entry name" value="MscS_channel_2nd"/>
</dbReference>
<evidence type="ECO:0000259" key="10">
    <source>
        <dbReference type="Pfam" id="PF21088"/>
    </source>
</evidence>
<evidence type="ECO:0000256" key="3">
    <source>
        <dbReference type="ARBA" id="ARBA00022475"/>
    </source>
</evidence>
<dbReference type="Proteomes" id="UP001597010">
    <property type="component" value="Unassembled WGS sequence"/>
</dbReference>
<feature type="domain" description="Mechanosensitive ion channel MscS" evidence="8">
    <location>
        <begin position="113"/>
        <end position="178"/>
    </location>
</feature>
<feature type="transmembrane region" description="Helical" evidence="7">
    <location>
        <begin position="64"/>
        <end position="85"/>
    </location>
</feature>
<comment type="subcellular location">
    <subcellularLocation>
        <location evidence="1">Cell membrane</location>
        <topology evidence="1">Multi-pass membrane protein</topology>
    </subcellularLocation>
</comment>
<dbReference type="InterPro" id="IPR008910">
    <property type="entry name" value="MSC_TM_helix"/>
</dbReference>
<dbReference type="RefSeq" id="WP_377113213.1">
    <property type="nucleotide sequence ID" value="NZ_JBHTHZ010000003.1"/>
</dbReference>
<evidence type="ECO:0000256" key="4">
    <source>
        <dbReference type="ARBA" id="ARBA00022692"/>
    </source>
</evidence>
<organism evidence="11 12">
    <name type="scientific">Mucilaginibacter litoreus</name>
    <dbReference type="NCBI Taxonomy" id="1048221"/>
    <lineage>
        <taxon>Bacteria</taxon>
        <taxon>Pseudomonadati</taxon>
        <taxon>Bacteroidota</taxon>
        <taxon>Sphingobacteriia</taxon>
        <taxon>Sphingobacteriales</taxon>
        <taxon>Sphingobacteriaceae</taxon>
        <taxon>Mucilaginibacter</taxon>
    </lineage>
</organism>
<evidence type="ECO:0000256" key="1">
    <source>
        <dbReference type="ARBA" id="ARBA00004651"/>
    </source>
</evidence>
<dbReference type="SUPFAM" id="SSF50182">
    <property type="entry name" value="Sm-like ribonucleoproteins"/>
    <property type="match status" value="1"/>
</dbReference>
<dbReference type="InterPro" id="IPR049278">
    <property type="entry name" value="MS_channel_C"/>
</dbReference>
<comment type="similarity">
    <text evidence="2">Belongs to the MscS (TC 1.A.23) family.</text>
</comment>
<name>A0ABW3ARI3_9SPHI</name>
<accession>A0ABW3ARI3</accession>
<evidence type="ECO:0000259" key="8">
    <source>
        <dbReference type="Pfam" id="PF00924"/>
    </source>
</evidence>
<dbReference type="Pfam" id="PF05552">
    <property type="entry name" value="MS_channel_1st_1"/>
    <property type="match status" value="1"/>
</dbReference>
<dbReference type="InterPro" id="IPR011066">
    <property type="entry name" value="MscS_channel_C_sf"/>
</dbReference>
<evidence type="ECO:0000256" key="7">
    <source>
        <dbReference type="SAM" id="Phobius"/>
    </source>
</evidence>
<dbReference type="InterPro" id="IPR010920">
    <property type="entry name" value="LSM_dom_sf"/>
</dbReference>
<dbReference type="SUPFAM" id="SSF82689">
    <property type="entry name" value="Mechanosensitive channel protein MscS (YggB), C-terminal domain"/>
    <property type="match status" value="1"/>
</dbReference>
<evidence type="ECO:0000313" key="12">
    <source>
        <dbReference type="Proteomes" id="UP001597010"/>
    </source>
</evidence>
<sequence length="295" mass="32774">MDIDKAYKLISQKIVTWLHDLIRLLPNFVLAAVVLAIGIFIAGQIRKVAAKVVKRFSSHTSLNNLLTSIIYILFIGITLFTVLSILQLDKAVTSILAGAGIVGLALAFAFQDMAANFISGIFISFRSPFKTGDIVKISDYMGKVEEVNLRDTVLRTFQGQMVIVPNKNVFQNPIENFSMLGKRRFDLSVGISYGDDLEHVKAVTLNAVKNLPGLCPENETTMFFQEFGDSSINFIIRLWVDSPEQPAFLQVGSDAIMRIKKAYDEQDIMIPFPIRTLDFGIKGGVSLSEMSQVLK</sequence>
<dbReference type="Gene3D" id="3.30.70.100">
    <property type="match status" value="1"/>
</dbReference>
<dbReference type="Pfam" id="PF21082">
    <property type="entry name" value="MS_channel_3rd"/>
    <property type="match status" value="1"/>
</dbReference>
<dbReference type="PANTHER" id="PTHR30221:SF1">
    <property type="entry name" value="SMALL-CONDUCTANCE MECHANOSENSITIVE CHANNEL"/>
    <property type="match status" value="1"/>
</dbReference>
<dbReference type="SUPFAM" id="SSF82861">
    <property type="entry name" value="Mechanosensitive channel protein MscS (YggB), transmembrane region"/>
    <property type="match status" value="1"/>
</dbReference>
<feature type="transmembrane region" description="Helical" evidence="7">
    <location>
        <begin position="24"/>
        <end position="43"/>
    </location>
</feature>
<evidence type="ECO:0000256" key="5">
    <source>
        <dbReference type="ARBA" id="ARBA00022989"/>
    </source>
</evidence>
<keyword evidence="12" id="KW-1185">Reference proteome</keyword>
<evidence type="ECO:0000256" key="2">
    <source>
        <dbReference type="ARBA" id="ARBA00008017"/>
    </source>
</evidence>
<dbReference type="InterPro" id="IPR023408">
    <property type="entry name" value="MscS_beta-dom_sf"/>
</dbReference>
<dbReference type="Pfam" id="PF21088">
    <property type="entry name" value="MS_channel_1st"/>
    <property type="match status" value="1"/>
</dbReference>
<feature type="domain" description="Mechanosensitive ion channel MscS C-terminal" evidence="9">
    <location>
        <begin position="186"/>
        <end position="269"/>
    </location>
</feature>
<dbReference type="PANTHER" id="PTHR30221">
    <property type="entry name" value="SMALL-CONDUCTANCE MECHANOSENSITIVE CHANNEL"/>
    <property type="match status" value="1"/>
</dbReference>
<keyword evidence="5 7" id="KW-1133">Transmembrane helix</keyword>
<dbReference type="Gene3D" id="1.10.287.1260">
    <property type="match status" value="1"/>
</dbReference>
<dbReference type="Pfam" id="PF00924">
    <property type="entry name" value="MS_channel_2nd"/>
    <property type="match status" value="1"/>
</dbReference>
<comment type="caution">
    <text evidence="11">The sequence shown here is derived from an EMBL/GenBank/DDBJ whole genome shotgun (WGS) entry which is preliminary data.</text>
</comment>
<dbReference type="InterPro" id="IPR011014">
    <property type="entry name" value="MscS_channel_TM-2"/>
</dbReference>
<evidence type="ECO:0000313" key="11">
    <source>
        <dbReference type="EMBL" id="MFD0793440.1"/>
    </source>
</evidence>
<evidence type="ECO:0000256" key="6">
    <source>
        <dbReference type="ARBA" id="ARBA00023136"/>
    </source>
</evidence>
<keyword evidence="3" id="KW-1003">Cell membrane</keyword>
<feature type="domain" description="Mechanosensitive ion channel transmembrane helices 2/3" evidence="10">
    <location>
        <begin position="69"/>
        <end position="111"/>
    </location>
</feature>
<keyword evidence="4 7" id="KW-0812">Transmembrane</keyword>
<protein>
    <submittedName>
        <fullName evidence="11">Mechanosensitive ion channel family protein</fullName>
    </submittedName>
</protein>
<dbReference type="InterPro" id="IPR045275">
    <property type="entry name" value="MscS_archaea/bacteria_type"/>
</dbReference>
<reference evidence="12" key="1">
    <citation type="journal article" date="2019" name="Int. J. Syst. Evol. Microbiol.">
        <title>The Global Catalogue of Microorganisms (GCM) 10K type strain sequencing project: providing services to taxonomists for standard genome sequencing and annotation.</title>
        <authorList>
            <consortium name="The Broad Institute Genomics Platform"/>
            <consortium name="The Broad Institute Genome Sequencing Center for Infectious Disease"/>
            <person name="Wu L."/>
            <person name="Ma J."/>
        </authorList>
    </citation>
    <scope>NUCLEOTIDE SEQUENCE [LARGE SCALE GENOMIC DNA]</scope>
    <source>
        <strain evidence="12">CCUG 61484</strain>
    </source>
</reference>
<dbReference type="Gene3D" id="2.30.30.60">
    <property type="match status" value="1"/>
</dbReference>
<proteinExistence type="inferred from homology"/>